<evidence type="ECO:0000313" key="1">
    <source>
        <dbReference type="EMBL" id="AHK20726.1"/>
    </source>
</evidence>
<reference evidence="1 2" key="1">
    <citation type="journal article" date="2014" name="Genome Announc.">
        <title>Genome Sequence of Yersinia similis Y228T, a Member of the Yersinia pseudotuberculosis Complex.</title>
        <authorList>
            <person name="Sprague L.D."/>
            <person name="Neubauer H."/>
        </authorList>
    </citation>
    <scope>NUCLEOTIDE SEQUENCE [LARGE SCALE GENOMIC DNA]</scope>
    <source>
        <strain evidence="1 2">228</strain>
    </source>
</reference>
<dbReference type="RefSeq" id="WP_025383376.1">
    <property type="nucleotide sequence ID" value="NZ_CGBP01000013.1"/>
</dbReference>
<dbReference type="Proteomes" id="UP000019439">
    <property type="component" value="Chromosome"/>
</dbReference>
<organism evidence="1 2">
    <name type="scientific">Yersinia similis</name>
    <dbReference type="NCBI Taxonomy" id="367190"/>
    <lineage>
        <taxon>Bacteria</taxon>
        <taxon>Pseudomonadati</taxon>
        <taxon>Pseudomonadota</taxon>
        <taxon>Gammaproteobacteria</taxon>
        <taxon>Enterobacterales</taxon>
        <taxon>Yersiniaceae</taxon>
        <taxon>Yersinia</taxon>
    </lineage>
</organism>
<keyword evidence="2" id="KW-1185">Reference proteome</keyword>
<accession>A0ABM5Q0I3</accession>
<proteinExistence type="predicted"/>
<name>A0ABM5Q0I3_9GAMM</name>
<dbReference type="Gene3D" id="3.10.150.10">
    <property type="entry name" value="DNA Polymerase III, subunit A, domain 2"/>
    <property type="match status" value="1"/>
</dbReference>
<evidence type="ECO:0008006" key="3">
    <source>
        <dbReference type="Google" id="ProtNLM"/>
    </source>
</evidence>
<dbReference type="EMBL" id="CP007230">
    <property type="protein sequence ID" value="AHK20726.1"/>
    <property type="molecule type" value="Genomic_DNA"/>
</dbReference>
<dbReference type="GeneID" id="96665059"/>
<protein>
    <recommendedName>
        <fullName evidence="3">DNA polymerase III beta subunit</fullName>
    </recommendedName>
</protein>
<sequence length="178" mass="19539">MILTLSKAALLSSMIFQAHKDIRYYLNGICFAPDGKLYATDGHRAFIGEHESKELTETIIVAIKGPKVTKFEKAEIDTDSGLVAYLNEHGTRVGAGICEVVDGRFPDIQRIISNFKSKPTDEIGFNAGYLADIEKAAKLYSPKFCGIKIKPNGNTDASIVELHSAFDKATVVIMPMRI</sequence>
<evidence type="ECO:0000313" key="2">
    <source>
        <dbReference type="Proteomes" id="UP000019439"/>
    </source>
</evidence>
<gene>
    <name evidence="1" type="ORF">BF17_16575</name>
</gene>